<protein>
    <submittedName>
        <fullName evidence="2">DUF3558 domain-containing protein</fullName>
    </submittedName>
</protein>
<reference evidence="3" key="1">
    <citation type="journal article" date="2019" name="Int. J. Syst. Evol. Microbiol.">
        <title>The Global Catalogue of Microorganisms (GCM) 10K type strain sequencing project: providing services to taxonomists for standard genome sequencing and annotation.</title>
        <authorList>
            <consortium name="The Broad Institute Genomics Platform"/>
            <consortium name="The Broad Institute Genome Sequencing Center for Infectious Disease"/>
            <person name="Wu L."/>
            <person name="Ma J."/>
        </authorList>
    </citation>
    <scope>NUCLEOTIDE SEQUENCE [LARGE SCALE GENOMIC DNA]</scope>
    <source>
        <strain evidence="3">CCM 7043</strain>
    </source>
</reference>
<organism evidence="2 3">
    <name type="scientific">Pseudonocardia yunnanensis</name>
    <dbReference type="NCBI Taxonomy" id="58107"/>
    <lineage>
        <taxon>Bacteria</taxon>
        <taxon>Bacillati</taxon>
        <taxon>Actinomycetota</taxon>
        <taxon>Actinomycetes</taxon>
        <taxon>Pseudonocardiales</taxon>
        <taxon>Pseudonocardiaceae</taxon>
        <taxon>Pseudonocardia</taxon>
    </lineage>
</organism>
<dbReference type="Pfam" id="PF12079">
    <property type="entry name" value="DUF3558"/>
    <property type="match status" value="1"/>
</dbReference>
<accession>A0ABW4FD98</accession>
<keyword evidence="1" id="KW-0732">Signal</keyword>
<dbReference type="PROSITE" id="PS51257">
    <property type="entry name" value="PROKAR_LIPOPROTEIN"/>
    <property type="match status" value="1"/>
</dbReference>
<gene>
    <name evidence="2" type="ORF">ACFSJD_41625</name>
</gene>
<proteinExistence type="predicted"/>
<sequence>MRRVWGALLVAAAVLVGGCSDGGAAVAPAEPSAIDLPPRPRDVRIDGVDPCSLLIPEDRAKLGLDARPVSDSAPSLLYNGGEVPLCTVGGSQPRAIVVGLGVVTTAGIELFVSGKLAAEVRPIQVQGFPAAVAKPTRFTEYCTVIVDVAPGQLLDVQFRDGGRQPPIPQERLCRDAEQVAGVAMGTLLSAR</sequence>
<name>A0ABW4FD98_9PSEU</name>
<keyword evidence="3" id="KW-1185">Reference proteome</keyword>
<feature type="signal peptide" evidence="1">
    <location>
        <begin position="1"/>
        <end position="24"/>
    </location>
</feature>
<dbReference type="Proteomes" id="UP001597114">
    <property type="component" value="Unassembled WGS sequence"/>
</dbReference>
<dbReference type="InterPro" id="IPR024520">
    <property type="entry name" value="DUF3558"/>
</dbReference>
<comment type="caution">
    <text evidence="2">The sequence shown here is derived from an EMBL/GenBank/DDBJ whole genome shotgun (WGS) entry which is preliminary data.</text>
</comment>
<evidence type="ECO:0000313" key="3">
    <source>
        <dbReference type="Proteomes" id="UP001597114"/>
    </source>
</evidence>
<feature type="chain" id="PRO_5047187271" evidence="1">
    <location>
        <begin position="25"/>
        <end position="191"/>
    </location>
</feature>
<dbReference type="EMBL" id="JBHUCO010000075">
    <property type="protein sequence ID" value="MFD1524045.1"/>
    <property type="molecule type" value="Genomic_DNA"/>
</dbReference>
<evidence type="ECO:0000313" key="2">
    <source>
        <dbReference type="EMBL" id="MFD1524045.1"/>
    </source>
</evidence>
<evidence type="ECO:0000256" key="1">
    <source>
        <dbReference type="SAM" id="SignalP"/>
    </source>
</evidence>
<dbReference type="RefSeq" id="WP_344724214.1">
    <property type="nucleotide sequence ID" value="NZ_BAAAUS010000024.1"/>
</dbReference>